<sequence>MSSLHRLIIINGCIDKFLDCLVYKYPCVQQVVLDAILCRLNTVNMAAFKRNVDHVPAAIPKIPTKPLRLMMAHFASFINIMCYFDEQGYIVVIKKVMGDNQLLMPGGQ</sequence>
<dbReference type="AlphaFoldDB" id="A0A0C9LVD0"/>
<protein>
    <submittedName>
        <fullName evidence="1">Uncharacterized protein</fullName>
    </submittedName>
</protein>
<dbReference type="Proteomes" id="UP000053815">
    <property type="component" value="Unassembled WGS sequence"/>
</dbReference>
<accession>A0A0C9LVD0</accession>
<keyword evidence="2" id="KW-1185">Reference proteome</keyword>
<evidence type="ECO:0000313" key="1">
    <source>
        <dbReference type="EMBL" id="GAN06560.1"/>
    </source>
</evidence>
<name>A0A0C9LVD0_9FUNG</name>
<evidence type="ECO:0000313" key="2">
    <source>
        <dbReference type="Proteomes" id="UP000053815"/>
    </source>
</evidence>
<proteinExistence type="predicted"/>
<reference evidence="1" key="1">
    <citation type="submission" date="2014-09" db="EMBL/GenBank/DDBJ databases">
        <title>Draft genome sequence of an oleaginous Mucoromycotina fungus Mucor ambiguus NBRC6742.</title>
        <authorList>
            <person name="Takeda I."/>
            <person name="Yamane N."/>
            <person name="Morita T."/>
            <person name="Tamano K."/>
            <person name="Machida M."/>
            <person name="Baker S."/>
            <person name="Koike H."/>
        </authorList>
    </citation>
    <scope>NUCLEOTIDE SEQUENCE</scope>
    <source>
        <strain evidence="1">NBRC 6742</strain>
    </source>
</reference>
<gene>
    <name evidence="1" type="ORF">MAM1_0128c06045</name>
</gene>
<dbReference type="EMBL" id="DF836417">
    <property type="protein sequence ID" value="GAN06560.1"/>
    <property type="molecule type" value="Genomic_DNA"/>
</dbReference>
<organism evidence="1">
    <name type="scientific">Mucor ambiguus</name>
    <dbReference type="NCBI Taxonomy" id="91626"/>
    <lineage>
        <taxon>Eukaryota</taxon>
        <taxon>Fungi</taxon>
        <taxon>Fungi incertae sedis</taxon>
        <taxon>Mucoromycota</taxon>
        <taxon>Mucoromycotina</taxon>
        <taxon>Mucoromycetes</taxon>
        <taxon>Mucorales</taxon>
        <taxon>Mucorineae</taxon>
        <taxon>Mucoraceae</taxon>
        <taxon>Mucor</taxon>
    </lineage>
</organism>